<comment type="caution">
    <text evidence="4">The sequence shown here is derived from an EMBL/GenBank/DDBJ whole genome shotgun (WGS) entry which is preliminary data.</text>
</comment>
<organism evidence="4 5">
    <name type="scientific">Streptosporangium fragile</name>
    <dbReference type="NCBI Taxonomy" id="46186"/>
    <lineage>
        <taxon>Bacteria</taxon>
        <taxon>Bacillati</taxon>
        <taxon>Actinomycetota</taxon>
        <taxon>Actinomycetes</taxon>
        <taxon>Streptosporangiales</taxon>
        <taxon>Streptosporangiaceae</taxon>
        <taxon>Streptosporangium</taxon>
    </lineage>
</organism>
<protein>
    <submittedName>
        <fullName evidence="4">GNAT family N-acetyltransferase</fullName>
    </submittedName>
</protein>
<dbReference type="Pfam" id="PF00583">
    <property type="entry name" value="Acetyltransf_1"/>
    <property type="match status" value="1"/>
</dbReference>
<dbReference type="EMBL" id="BAAAVI010000007">
    <property type="protein sequence ID" value="GAA2855533.1"/>
    <property type="molecule type" value="Genomic_DNA"/>
</dbReference>
<evidence type="ECO:0000256" key="2">
    <source>
        <dbReference type="ARBA" id="ARBA00023315"/>
    </source>
</evidence>
<dbReference type="InterPro" id="IPR016181">
    <property type="entry name" value="Acyl_CoA_acyltransferase"/>
</dbReference>
<keyword evidence="1" id="KW-0808">Transferase</keyword>
<keyword evidence="2" id="KW-0012">Acyltransferase</keyword>
<evidence type="ECO:0000259" key="3">
    <source>
        <dbReference type="PROSITE" id="PS51186"/>
    </source>
</evidence>
<dbReference type="PROSITE" id="PS51186">
    <property type="entry name" value="GNAT"/>
    <property type="match status" value="1"/>
</dbReference>
<dbReference type="InterPro" id="IPR050832">
    <property type="entry name" value="Bact_Acetyltransf"/>
</dbReference>
<accession>A0ABN3VT87</accession>
<evidence type="ECO:0000256" key="1">
    <source>
        <dbReference type="ARBA" id="ARBA00022679"/>
    </source>
</evidence>
<gene>
    <name evidence="4" type="ORF">GCM10010517_13710</name>
</gene>
<dbReference type="CDD" id="cd04301">
    <property type="entry name" value="NAT_SF"/>
    <property type="match status" value="1"/>
</dbReference>
<feature type="domain" description="N-acetyltransferase" evidence="3">
    <location>
        <begin position="3"/>
        <end position="174"/>
    </location>
</feature>
<reference evidence="4 5" key="1">
    <citation type="journal article" date="2019" name="Int. J. Syst. Evol. Microbiol.">
        <title>The Global Catalogue of Microorganisms (GCM) 10K type strain sequencing project: providing services to taxonomists for standard genome sequencing and annotation.</title>
        <authorList>
            <consortium name="The Broad Institute Genomics Platform"/>
            <consortium name="The Broad Institute Genome Sequencing Center for Infectious Disease"/>
            <person name="Wu L."/>
            <person name="Ma J."/>
        </authorList>
    </citation>
    <scope>NUCLEOTIDE SEQUENCE [LARGE SCALE GENOMIC DNA]</scope>
    <source>
        <strain evidence="4 5">JCM 6242</strain>
    </source>
</reference>
<sequence length="180" mass="19669">MPLQVRRAAPRDASVLAAVQTASWREAFRGLMPEEYLASLDTEAFRAAWDDRITESRWPSSGTLVAEEAGRVVGYSRFYPTDDTDDDPAVVGMIGSMYTLPEVWGTGAGKALMAGVVDTLAGAGYSQATLWVLEGNHRAREFYRRQGWDGDGGLVEERGDGFPITKVRYRRPLPGAPAPS</sequence>
<evidence type="ECO:0000313" key="5">
    <source>
        <dbReference type="Proteomes" id="UP001500831"/>
    </source>
</evidence>
<dbReference type="InterPro" id="IPR000182">
    <property type="entry name" value="GNAT_dom"/>
</dbReference>
<evidence type="ECO:0000313" key="4">
    <source>
        <dbReference type="EMBL" id="GAA2855533.1"/>
    </source>
</evidence>
<keyword evidence="5" id="KW-1185">Reference proteome</keyword>
<dbReference type="SUPFAM" id="SSF55729">
    <property type="entry name" value="Acyl-CoA N-acyltransferases (Nat)"/>
    <property type="match status" value="1"/>
</dbReference>
<proteinExistence type="predicted"/>
<dbReference type="Proteomes" id="UP001500831">
    <property type="component" value="Unassembled WGS sequence"/>
</dbReference>
<dbReference type="PANTHER" id="PTHR43877">
    <property type="entry name" value="AMINOALKYLPHOSPHONATE N-ACETYLTRANSFERASE-RELATED-RELATED"/>
    <property type="match status" value="1"/>
</dbReference>
<name>A0ABN3VT87_9ACTN</name>
<dbReference type="Gene3D" id="3.40.630.30">
    <property type="match status" value="1"/>
</dbReference>